<keyword evidence="2" id="KW-0646">Protease inhibitor</keyword>
<dbReference type="InterPro" id="IPR036186">
    <property type="entry name" value="Serpin_sf"/>
</dbReference>
<evidence type="ECO:0000256" key="7">
    <source>
        <dbReference type="SAM" id="Phobius"/>
    </source>
</evidence>
<dbReference type="FunFam" id="3.30.497.10:FF:000001">
    <property type="entry name" value="Serine protease inhibitor"/>
    <property type="match status" value="1"/>
</dbReference>
<feature type="transmembrane region" description="Helical" evidence="7">
    <location>
        <begin position="42"/>
        <end position="62"/>
    </location>
</feature>
<dbReference type="AlphaFoldDB" id="H0V1Q8"/>
<evidence type="ECO:0000256" key="1">
    <source>
        <dbReference type="ARBA" id="ARBA00009500"/>
    </source>
</evidence>
<feature type="chain" id="PRO_5003541451" description="Serpin domain-containing protein" evidence="8">
    <location>
        <begin position="27"/>
        <end position="418"/>
    </location>
</feature>
<dbReference type="PROSITE" id="PS00284">
    <property type="entry name" value="SERPIN"/>
    <property type="match status" value="1"/>
</dbReference>
<evidence type="ECO:0000313" key="10">
    <source>
        <dbReference type="Ensembl" id="ENSCPOP00000003436.2"/>
    </source>
</evidence>
<keyword evidence="7" id="KW-0812">Transmembrane</keyword>
<dbReference type="InParanoid" id="H0V1Q8"/>
<reference evidence="10" key="2">
    <citation type="submission" date="2025-08" db="UniProtKB">
        <authorList>
            <consortium name="Ensembl"/>
        </authorList>
    </citation>
    <scope>IDENTIFICATION</scope>
    <source>
        <strain evidence="10">2N</strain>
    </source>
</reference>
<dbReference type="SUPFAM" id="SSF56574">
    <property type="entry name" value="Serpins"/>
    <property type="match status" value="1"/>
</dbReference>
<feature type="domain" description="Serpin" evidence="9">
    <location>
        <begin position="59"/>
        <end position="415"/>
    </location>
</feature>
<keyword evidence="4" id="KW-0722">Serine protease inhibitor</keyword>
<dbReference type="PANTHER" id="PTHR11461">
    <property type="entry name" value="SERINE PROTEASE INHIBITOR, SERPIN"/>
    <property type="match status" value="1"/>
</dbReference>
<keyword evidence="7" id="KW-0472">Membrane</keyword>
<feature type="transmembrane region" description="Helical" evidence="7">
    <location>
        <begin position="74"/>
        <end position="92"/>
    </location>
</feature>
<comment type="similarity">
    <text evidence="1 6">Belongs to the serpin family.</text>
</comment>
<reference evidence="10" key="3">
    <citation type="submission" date="2025-09" db="UniProtKB">
        <authorList>
            <consortium name="Ensembl"/>
        </authorList>
    </citation>
    <scope>IDENTIFICATION</scope>
    <source>
        <strain evidence="10">2N</strain>
    </source>
</reference>
<evidence type="ECO:0000256" key="3">
    <source>
        <dbReference type="ARBA" id="ARBA00022729"/>
    </source>
</evidence>
<evidence type="ECO:0000313" key="11">
    <source>
        <dbReference type="Proteomes" id="UP000005447"/>
    </source>
</evidence>
<dbReference type="CDD" id="cd19550">
    <property type="entry name" value="serpinA2_PIL"/>
    <property type="match status" value="1"/>
</dbReference>
<dbReference type="FunFam" id="2.10.310.10:FF:000001">
    <property type="entry name" value="Serpin family A member 1"/>
    <property type="match status" value="1"/>
</dbReference>
<dbReference type="InterPro" id="IPR042178">
    <property type="entry name" value="Serpin_sf_1"/>
</dbReference>
<keyword evidence="7" id="KW-1133">Transmembrane helix</keyword>
<dbReference type="Gene3D" id="3.30.497.10">
    <property type="entry name" value="Antithrombin, subunit I, domain 2"/>
    <property type="match status" value="1"/>
</dbReference>
<evidence type="ECO:0000256" key="5">
    <source>
        <dbReference type="ARBA" id="ARBA00023180"/>
    </source>
</evidence>
<evidence type="ECO:0000256" key="2">
    <source>
        <dbReference type="ARBA" id="ARBA00022690"/>
    </source>
</evidence>
<dbReference type="HOGENOM" id="CLU_023330_2_1_1"/>
<dbReference type="Pfam" id="PF00079">
    <property type="entry name" value="Serpin"/>
    <property type="match status" value="1"/>
</dbReference>
<dbReference type="SMART" id="SM00093">
    <property type="entry name" value="SERPIN"/>
    <property type="match status" value="1"/>
</dbReference>
<gene>
    <name evidence="10" type="primary">LOC100721110</name>
</gene>
<dbReference type="EMBL" id="AAKN02053378">
    <property type="status" value="NOT_ANNOTATED_CDS"/>
    <property type="molecule type" value="Genomic_DNA"/>
</dbReference>
<dbReference type="InterPro" id="IPR042185">
    <property type="entry name" value="Serpin_sf_2"/>
</dbReference>
<dbReference type="OMA" id="VDYISFH"/>
<evidence type="ECO:0000259" key="9">
    <source>
        <dbReference type="SMART" id="SM00093"/>
    </source>
</evidence>
<organism evidence="10 11">
    <name type="scientific">Cavia porcellus</name>
    <name type="common">Guinea pig</name>
    <dbReference type="NCBI Taxonomy" id="10141"/>
    <lineage>
        <taxon>Eukaryota</taxon>
        <taxon>Metazoa</taxon>
        <taxon>Chordata</taxon>
        <taxon>Craniata</taxon>
        <taxon>Vertebrata</taxon>
        <taxon>Euteleostomi</taxon>
        <taxon>Mammalia</taxon>
        <taxon>Eutheria</taxon>
        <taxon>Euarchontoglires</taxon>
        <taxon>Glires</taxon>
        <taxon>Rodentia</taxon>
        <taxon>Hystricomorpha</taxon>
        <taxon>Caviidae</taxon>
        <taxon>Cavia</taxon>
    </lineage>
</organism>
<name>H0V1Q8_CAVPO</name>
<keyword evidence="3 8" id="KW-0732">Signal</keyword>
<proteinExistence type="inferred from homology"/>
<dbReference type="Ensembl" id="ENSCPOT00000003851.3">
    <property type="protein sequence ID" value="ENSCPOP00000003436.2"/>
    <property type="gene ID" value="ENSCPOG00000039635.1"/>
</dbReference>
<dbReference type="InterPro" id="IPR023796">
    <property type="entry name" value="Serpin_dom"/>
</dbReference>
<keyword evidence="11" id="KW-1185">Reference proteome</keyword>
<accession>H0V1Q8</accession>
<dbReference type="GO" id="GO:0005615">
    <property type="term" value="C:extracellular space"/>
    <property type="evidence" value="ECO:0007669"/>
    <property type="project" value="InterPro"/>
</dbReference>
<evidence type="ECO:0000256" key="8">
    <source>
        <dbReference type="SAM" id="SignalP"/>
    </source>
</evidence>
<dbReference type="PANTHER" id="PTHR11461:SF165">
    <property type="entry name" value="ALPHA-1-ANTITRYPSIN"/>
    <property type="match status" value="1"/>
</dbReference>
<dbReference type="InterPro" id="IPR023795">
    <property type="entry name" value="Serpin_CS"/>
</dbReference>
<dbReference type="Gene3D" id="2.30.39.10">
    <property type="entry name" value="Alpha-1-antitrypsin, domain 1"/>
    <property type="match status" value="1"/>
</dbReference>
<dbReference type="InterPro" id="IPR000215">
    <property type="entry name" value="Serpin_fam"/>
</dbReference>
<dbReference type="Proteomes" id="UP000005447">
    <property type="component" value="Unassembled WGS sequence"/>
</dbReference>
<protein>
    <recommendedName>
        <fullName evidence="9">Serpin domain-containing protein</fullName>
    </recommendedName>
</protein>
<evidence type="ECO:0000256" key="6">
    <source>
        <dbReference type="RuleBase" id="RU000411"/>
    </source>
</evidence>
<dbReference type="GeneTree" id="ENSGT00940000154493"/>
<keyword evidence="5" id="KW-0325">Glycoprotein</keyword>
<dbReference type="STRING" id="10141.ENSCPOP00000003436"/>
<dbReference type="VEuPathDB" id="HostDB:ENSCPOG00000039635"/>
<dbReference type="eggNOG" id="KOG2392">
    <property type="taxonomic scope" value="Eukaryota"/>
</dbReference>
<dbReference type="GO" id="GO:0004867">
    <property type="term" value="F:serine-type endopeptidase inhibitor activity"/>
    <property type="evidence" value="ECO:0007669"/>
    <property type="project" value="UniProtKB-KW"/>
</dbReference>
<sequence length="418" mass="47430">RTMSSSISRALLLLAGLCSLVPGSWAEDLNHKDGAFHDHDHHEFVICYNVFYNVFDLAFAFYREPASWSKTTNTLLSPISIVTAFAMLSLGARGSTLIQILEGLNFNLGVVSEAHIHQCFQVLLHIFQHPDHQLQMTIGSSLFVSDDLVLMDQFVQNVKELYHTRVISINFKNTKHAKKQINNHVEKESHGEIVNLVKNLEKDTALALVNYISFLGKWTVQLQAEYTVEEDFYVDEDTIVRVTMFDRLGVFLLSRNEELSSWVLVQHAVGDVMAFFILPDPEKMQQLEEGLTQEHFNKILGTIDQKSARIHFPRLTISATYDLRSILSTLGITKIFSDEADLSGVTEVASIKLSAAVHKAVLTISDERTETRWATDLDDSAWENVPTIKFNRPFLLFIREENTNIPLFVGKVLNPEQH</sequence>
<reference evidence="11" key="1">
    <citation type="journal article" date="2011" name="Nature">
        <title>A high-resolution map of human evolutionary constraint using 29 mammals.</title>
        <authorList>
            <person name="Lindblad-Toh K."/>
            <person name="Garber M."/>
            <person name="Zuk O."/>
            <person name="Lin M.F."/>
            <person name="Parker B.J."/>
            <person name="Washietl S."/>
            <person name="Kheradpour P."/>
            <person name="Ernst J."/>
            <person name="Jordan G."/>
            <person name="Mauceli E."/>
            <person name="Ward L.D."/>
            <person name="Lowe C.B."/>
            <person name="Holloway A.K."/>
            <person name="Clamp M."/>
            <person name="Gnerre S."/>
            <person name="Alfoldi J."/>
            <person name="Beal K."/>
            <person name="Chang J."/>
            <person name="Clawson H."/>
            <person name="Cuff J."/>
            <person name="Di Palma F."/>
            <person name="Fitzgerald S."/>
            <person name="Flicek P."/>
            <person name="Guttman M."/>
            <person name="Hubisz M.J."/>
            <person name="Jaffe D.B."/>
            <person name="Jungreis I."/>
            <person name="Kent W.J."/>
            <person name="Kostka D."/>
            <person name="Lara M."/>
            <person name="Martins A.L."/>
            <person name="Massingham T."/>
            <person name="Moltke I."/>
            <person name="Raney B.J."/>
            <person name="Rasmussen M.D."/>
            <person name="Robinson J."/>
            <person name="Stark A."/>
            <person name="Vilella A.J."/>
            <person name="Wen J."/>
            <person name="Xie X."/>
            <person name="Zody M.C."/>
            <person name="Baldwin J."/>
            <person name="Bloom T."/>
            <person name="Chin C.W."/>
            <person name="Heiman D."/>
            <person name="Nicol R."/>
            <person name="Nusbaum C."/>
            <person name="Young S."/>
            <person name="Wilkinson J."/>
            <person name="Worley K.C."/>
            <person name="Kovar C.L."/>
            <person name="Muzny D.M."/>
            <person name="Gibbs R.A."/>
            <person name="Cree A."/>
            <person name="Dihn H.H."/>
            <person name="Fowler G."/>
            <person name="Jhangiani S."/>
            <person name="Joshi V."/>
            <person name="Lee S."/>
            <person name="Lewis L.R."/>
            <person name="Nazareth L.V."/>
            <person name="Okwuonu G."/>
            <person name="Santibanez J."/>
            <person name="Warren W.C."/>
            <person name="Mardis E.R."/>
            <person name="Weinstock G.M."/>
            <person name="Wilson R.K."/>
            <person name="Delehaunty K."/>
            <person name="Dooling D."/>
            <person name="Fronik C."/>
            <person name="Fulton L."/>
            <person name="Fulton B."/>
            <person name="Graves T."/>
            <person name="Minx P."/>
            <person name="Sodergren E."/>
            <person name="Birney E."/>
            <person name="Margulies E.H."/>
            <person name="Herrero J."/>
            <person name="Green E.D."/>
            <person name="Haussler D."/>
            <person name="Siepel A."/>
            <person name="Goldman N."/>
            <person name="Pollard K.S."/>
            <person name="Pedersen J.S."/>
            <person name="Lander E.S."/>
            <person name="Kellis M."/>
        </authorList>
    </citation>
    <scope>NUCLEOTIDE SEQUENCE [LARGE SCALE GENOMIC DNA]</scope>
    <source>
        <strain evidence="11">2N</strain>
    </source>
</reference>
<feature type="signal peptide" evidence="8">
    <location>
        <begin position="1"/>
        <end position="26"/>
    </location>
</feature>
<evidence type="ECO:0000256" key="4">
    <source>
        <dbReference type="ARBA" id="ARBA00022900"/>
    </source>
</evidence>